<name>A0A673STA3_SURSU</name>
<evidence type="ECO:0000256" key="4">
    <source>
        <dbReference type="ARBA" id="ARBA00022692"/>
    </source>
</evidence>
<reference evidence="15" key="2">
    <citation type="submission" date="2025-08" db="UniProtKB">
        <authorList>
            <consortium name="Ensembl"/>
        </authorList>
    </citation>
    <scope>IDENTIFICATION</scope>
</reference>
<dbReference type="Gene3D" id="1.25.40.10">
    <property type="entry name" value="Tetratricopeptide repeat domain"/>
    <property type="match status" value="1"/>
</dbReference>
<feature type="region of interest" description="Disordered" evidence="13">
    <location>
        <begin position="122"/>
        <end position="158"/>
    </location>
</feature>
<evidence type="ECO:0000256" key="10">
    <source>
        <dbReference type="ARBA" id="ARBA00039964"/>
    </source>
</evidence>
<evidence type="ECO:0000256" key="1">
    <source>
        <dbReference type="ARBA" id="ARBA00004167"/>
    </source>
</evidence>
<gene>
    <name evidence="15" type="primary">RMDN2</name>
</gene>
<reference evidence="15 16" key="1">
    <citation type="submission" date="2019-05" db="EMBL/GenBank/DDBJ databases">
        <title>A Chromosome-scale Meerkat (S. suricatta) Genome Assembly.</title>
        <authorList>
            <person name="Dudchenko O."/>
            <person name="Lieberman Aiden E."/>
            <person name="Tung J."/>
            <person name="Barreiro L.B."/>
            <person name="Clutton-Brock T.H."/>
        </authorList>
    </citation>
    <scope>NUCLEOTIDE SEQUENCE [LARGE SCALE GENOMIC DNA]</scope>
</reference>
<keyword evidence="6 14" id="KW-1133">Transmembrane helix</keyword>
<comment type="subunit">
    <text evidence="3">Interacts with microtubules.</text>
</comment>
<evidence type="ECO:0000256" key="14">
    <source>
        <dbReference type="SAM" id="Phobius"/>
    </source>
</evidence>
<dbReference type="InterPro" id="IPR049039">
    <property type="entry name" value="RMD1-3_a_helical_rpt"/>
</dbReference>
<evidence type="ECO:0000256" key="11">
    <source>
        <dbReference type="ARBA" id="ARBA00041609"/>
    </source>
</evidence>
<dbReference type="SUPFAM" id="SSF48452">
    <property type="entry name" value="TPR-like"/>
    <property type="match status" value="1"/>
</dbReference>
<keyword evidence="5" id="KW-0493">Microtubule</keyword>
<keyword evidence="4 14" id="KW-0812">Transmembrane</keyword>
<evidence type="ECO:0000256" key="2">
    <source>
        <dbReference type="ARBA" id="ARBA00004647"/>
    </source>
</evidence>
<comment type="subcellular location">
    <subcellularLocation>
        <location evidence="2">Cytoplasm</location>
        <location evidence="2">Cytoskeleton</location>
        <location evidence="2">Spindle pole</location>
    </subcellularLocation>
    <subcellularLocation>
        <location evidence="1">Membrane</location>
        <topology evidence="1">Single-pass membrane protein</topology>
    </subcellularLocation>
</comment>
<proteinExistence type="inferred from homology"/>
<feature type="coiled-coil region" evidence="12">
    <location>
        <begin position="72"/>
        <end position="106"/>
    </location>
</feature>
<keyword evidence="7 12" id="KW-0175">Coiled coil</keyword>
<accession>A0A673STA3</accession>
<dbReference type="GO" id="GO:0005739">
    <property type="term" value="C:mitochondrion"/>
    <property type="evidence" value="ECO:0007669"/>
    <property type="project" value="TreeGrafter"/>
</dbReference>
<dbReference type="RefSeq" id="XP_029793788.1">
    <property type="nucleotide sequence ID" value="XM_029937928.1"/>
</dbReference>
<dbReference type="GeneID" id="115290147"/>
<evidence type="ECO:0000256" key="13">
    <source>
        <dbReference type="SAM" id="MobiDB-lite"/>
    </source>
</evidence>
<keyword evidence="16" id="KW-1185">Reference proteome</keyword>
<evidence type="ECO:0000256" key="6">
    <source>
        <dbReference type="ARBA" id="ARBA00022989"/>
    </source>
</evidence>
<evidence type="ECO:0000313" key="15">
    <source>
        <dbReference type="Ensembl" id="ENSSSUP00005002868.1"/>
    </source>
</evidence>
<dbReference type="CTD" id="151393"/>
<dbReference type="Pfam" id="PF21033">
    <property type="entry name" value="RMD1-3"/>
    <property type="match status" value="1"/>
</dbReference>
<evidence type="ECO:0000256" key="12">
    <source>
        <dbReference type="SAM" id="Coils"/>
    </source>
</evidence>
<dbReference type="GO" id="GO:0016020">
    <property type="term" value="C:membrane"/>
    <property type="evidence" value="ECO:0007669"/>
    <property type="project" value="UniProtKB-SubCell"/>
</dbReference>
<reference evidence="15" key="3">
    <citation type="submission" date="2025-09" db="UniProtKB">
        <authorList>
            <consortium name="Ensembl"/>
        </authorList>
    </citation>
    <scope>IDENTIFICATION</scope>
</reference>
<organism evidence="15 16">
    <name type="scientific">Suricata suricatta</name>
    <name type="common">Meerkat</name>
    <dbReference type="NCBI Taxonomy" id="37032"/>
    <lineage>
        <taxon>Eukaryota</taxon>
        <taxon>Metazoa</taxon>
        <taxon>Chordata</taxon>
        <taxon>Craniata</taxon>
        <taxon>Vertebrata</taxon>
        <taxon>Euteleostomi</taxon>
        <taxon>Mammalia</taxon>
        <taxon>Eutheria</taxon>
        <taxon>Laurasiatheria</taxon>
        <taxon>Carnivora</taxon>
        <taxon>Feliformia</taxon>
        <taxon>Herpestidae</taxon>
        <taxon>Suricata</taxon>
    </lineage>
</organism>
<dbReference type="PANTHER" id="PTHR16056:SF15">
    <property type="entry name" value="REGULATOR OF MICROTUBULE DYNAMICS PROTEIN 2"/>
    <property type="match status" value="1"/>
</dbReference>
<dbReference type="PANTHER" id="PTHR16056">
    <property type="entry name" value="REGULATOR OF MICROTUBULE DYNAMICS PROTEIN"/>
    <property type="match status" value="1"/>
</dbReference>
<dbReference type="GO" id="GO:0005876">
    <property type="term" value="C:spindle microtubule"/>
    <property type="evidence" value="ECO:0007669"/>
    <property type="project" value="TreeGrafter"/>
</dbReference>
<dbReference type="GO" id="GO:0008017">
    <property type="term" value="F:microtubule binding"/>
    <property type="evidence" value="ECO:0007669"/>
    <property type="project" value="TreeGrafter"/>
</dbReference>
<dbReference type="Ensembl" id="ENSSSUT00005003341.1">
    <property type="protein sequence ID" value="ENSSSUP00005002868.1"/>
    <property type="gene ID" value="ENSSSUG00005001917.1"/>
</dbReference>
<protein>
    <recommendedName>
        <fullName evidence="10">Regulator of microtubule dynamics protein 2</fullName>
    </recommendedName>
    <alternativeName>
        <fullName evidence="11">Protein FAM82A1</fullName>
    </alternativeName>
</protein>
<evidence type="ECO:0000256" key="5">
    <source>
        <dbReference type="ARBA" id="ARBA00022701"/>
    </source>
</evidence>
<evidence type="ECO:0000256" key="8">
    <source>
        <dbReference type="ARBA" id="ARBA00023136"/>
    </source>
</evidence>
<evidence type="ECO:0000256" key="7">
    <source>
        <dbReference type="ARBA" id="ARBA00023054"/>
    </source>
</evidence>
<dbReference type="AlphaFoldDB" id="A0A673STA3"/>
<feature type="transmembrane region" description="Helical" evidence="14">
    <location>
        <begin position="9"/>
        <end position="27"/>
    </location>
</feature>
<dbReference type="GO" id="GO:0097431">
    <property type="term" value="C:mitotic spindle pole"/>
    <property type="evidence" value="ECO:0007669"/>
    <property type="project" value="TreeGrafter"/>
</dbReference>
<sequence>MPHSTNKELILGIMVGTTGISLLLLWYHKVRKSRTALNFPKFLSLRNKFDSMTFQDEMYNGHGTVAIVQGRQLQILEKLNELLTNMEELKEEIRVLKETIPKLEEYIQGELGGKITVHKISPQHRARKRRLTTVQSSATSNSSEEAESEGGYITANTDTEEQSFPVRKAFNTHIEELNLDVLLQKVDNLRMNESSKMESFELLCDHKEKFRDEIEFIWRFARAYGDMYELSTNAQEKKHYANIGKTLGEKAITRAPMNGHCHLWYAVLCGYVSEFEGLQNKINYGHRFKVSKLSWIEKKMAATLFGKIPSSTVEEALQNFLKVEELHPGFSKSNYLFLAKCYIDLEQTDDAVKFCDLAVLLPCVTKEDKDAQKEVKKISASLKR</sequence>
<evidence type="ECO:0000313" key="16">
    <source>
        <dbReference type="Proteomes" id="UP000472268"/>
    </source>
</evidence>
<comment type="similarity">
    <text evidence="9">Belongs to the RMDN family.</text>
</comment>
<dbReference type="InterPro" id="IPR011990">
    <property type="entry name" value="TPR-like_helical_dom_sf"/>
</dbReference>
<evidence type="ECO:0000256" key="9">
    <source>
        <dbReference type="ARBA" id="ARBA00038360"/>
    </source>
</evidence>
<feature type="compositionally biased region" description="Basic residues" evidence="13">
    <location>
        <begin position="122"/>
        <end position="131"/>
    </location>
</feature>
<dbReference type="Proteomes" id="UP000472268">
    <property type="component" value="Chromosome 4"/>
</dbReference>
<evidence type="ECO:0000256" key="3">
    <source>
        <dbReference type="ARBA" id="ARBA00011375"/>
    </source>
</evidence>
<keyword evidence="8 14" id="KW-0472">Membrane</keyword>